<dbReference type="InterPro" id="IPR011055">
    <property type="entry name" value="Dup_hybrid_motif"/>
</dbReference>
<dbReference type="SUPFAM" id="SSF51261">
    <property type="entry name" value="Duplicated hybrid motif"/>
    <property type="match status" value="1"/>
</dbReference>
<sequence>MTDISENSENSTTTVTRHVRPSAGRRTRVRAAAIAVALVVGATGAAVGGSFAAPPASAATVAAAGACAAPQPETQVHYELPFSWESTGTKDQQNLFVCGGHKGVDFGYVQALEGEPVSAVASGRVVERGYEGCHGNYVVIKHPDGVYSAYAHLGRIVNDLAVDSRVELGQHVGTVGRSGGEGAGCEITGAHLHLSMASNWSGWNTSDFFDPKEYIGARNGDGYGTV</sequence>
<feature type="domain" description="M23ase beta-sheet core" evidence="3">
    <location>
        <begin position="100"/>
        <end position="199"/>
    </location>
</feature>
<keyword evidence="2" id="KW-1133">Transmembrane helix</keyword>
<dbReference type="Proteomes" id="UP001500929">
    <property type="component" value="Unassembled WGS sequence"/>
</dbReference>
<protein>
    <recommendedName>
        <fullName evidence="3">M23ase beta-sheet core domain-containing protein</fullName>
    </recommendedName>
</protein>
<evidence type="ECO:0000256" key="2">
    <source>
        <dbReference type="SAM" id="Phobius"/>
    </source>
</evidence>
<proteinExistence type="predicted"/>
<evidence type="ECO:0000256" key="1">
    <source>
        <dbReference type="SAM" id="MobiDB-lite"/>
    </source>
</evidence>
<dbReference type="CDD" id="cd12797">
    <property type="entry name" value="M23_peptidase"/>
    <property type="match status" value="1"/>
</dbReference>
<feature type="compositionally biased region" description="Low complexity" evidence="1">
    <location>
        <begin position="1"/>
        <end position="14"/>
    </location>
</feature>
<dbReference type="PANTHER" id="PTHR21666:SF270">
    <property type="entry name" value="MUREIN HYDROLASE ACTIVATOR ENVC"/>
    <property type="match status" value="1"/>
</dbReference>
<keyword evidence="2" id="KW-0812">Transmembrane</keyword>
<organism evidence="4 5">
    <name type="scientific">Herbiconiux moechotypicola</name>
    <dbReference type="NCBI Taxonomy" id="637393"/>
    <lineage>
        <taxon>Bacteria</taxon>
        <taxon>Bacillati</taxon>
        <taxon>Actinomycetota</taxon>
        <taxon>Actinomycetes</taxon>
        <taxon>Micrococcales</taxon>
        <taxon>Microbacteriaceae</taxon>
        <taxon>Herbiconiux</taxon>
    </lineage>
</organism>
<dbReference type="InterPro" id="IPR050570">
    <property type="entry name" value="Cell_wall_metabolism_enzyme"/>
</dbReference>
<dbReference type="InterPro" id="IPR016047">
    <property type="entry name" value="M23ase_b-sheet_dom"/>
</dbReference>
<keyword evidence="2" id="KW-0472">Membrane</keyword>
<reference evidence="4 5" key="1">
    <citation type="journal article" date="2019" name="Int. J. Syst. Evol. Microbiol.">
        <title>The Global Catalogue of Microorganisms (GCM) 10K type strain sequencing project: providing services to taxonomists for standard genome sequencing and annotation.</title>
        <authorList>
            <consortium name="The Broad Institute Genomics Platform"/>
            <consortium name="The Broad Institute Genome Sequencing Center for Infectious Disease"/>
            <person name="Wu L."/>
            <person name="Ma J."/>
        </authorList>
    </citation>
    <scope>NUCLEOTIDE SEQUENCE [LARGE SCALE GENOMIC DNA]</scope>
    <source>
        <strain evidence="4 5">JCM 16117</strain>
    </source>
</reference>
<evidence type="ECO:0000313" key="5">
    <source>
        <dbReference type="Proteomes" id="UP001500929"/>
    </source>
</evidence>
<feature type="transmembrane region" description="Helical" evidence="2">
    <location>
        <begin position="31"/>
        <end position="53"/>
    </location>
</feature>
<gene>
    <name evidence="4" type="ORF">GCM10009851_25780</name>
</gene>
<feature type="region of interest" description="Disordered" evidence="1">
    <location>
        <begin position="1"/>
        <end position="24"/>
    </location>
</feature>
<name>A0ABN3DQW1_9MICO</name>
<evidence type="ECO:0000259" key="3">
    <source>
        <dbReference type="Pfam" id="PF01551"/>
    </source>
</evidence>
<dbReference type="PANTHER" id="PTHR21666">
    <property type="entry name" value="PEPTIDASE-RELATED"/>
    <property type="match status" value="1"/>
</dbReference>
<evidence type="ECO:0000313" key="4">
    <source>
        <dbReference type="EMBL" id="GAA2239342.1"/>
    </source>
</evidence>
<accession>A0ABN3DQW1</accession>
<dbReference type="EMBL" id="BAAAQY010000007">
    <property type="protein sequence ID" value="GAA2239342.1"/>
    <property type="molecule type" value="Genomic_DNA"/>
</dbReference>
<dbReference type="Gene3D" id="2.70.70.10">
    <property type="entry name" value="Glucose Permease (Domain IIA)"/>
    <property type="match status" value="1"/>
</dbReference>
<dbReference type="RefSeq" id="WP_259480948.1">
    <property type="nucleotide sequence ID" value="NZ_BAAAQY010000007.1"/>
</dbReference>
<keyword evidence="5" id="KW-1185">Reference proteome</keyword>
<comment type="caution">
    <text evidence="4">The sequence shown here is derived from an EMBL/GenBank/DDBJ whole genome shotgun (WGS) entry which is preliminary data.</text>
</comment>
<dbReference type="Pfam" id="PF01551">
    <property type="entry name" value="Peptidase_M23"/>
    <property type="match status" value="1"/>
</dbReference>